<dbReference type="Gene3D" id="1.10.10.60">
    <property type="entry name" value="Homeodomain-like"/>
    <property type="match status" value="1"/>
</dbReference>
<organism evidence="5 6">
    <name type="scientific">Herminiimonas contaminans</name>
    <dbReference type="NCBI Taxonomy" id="1111140"/>
    <lineage>
        <taxon>Bacteria</taxon>
        <taxon>Pseudomonadati</taxon>
        <taxon>Pseudomonadota</taxon>
        <taxon>Betaproteobacteria</taxon>
        <taxon>Burkholderiales</taxon>
        <taxon>Oxalobacteraceae</taxon>
        <taxon>Herminiimonas</taxon>
    </lineage>
</organism>
<dbReference type="SMART" id="SM00342">
    <property type="entry name" value="HTH_ARAC"/>
    <property type="match status" value="1"/>
</dbReference>
<protein>
    <submittedName>
        <fullName evidence="5">Helix-turn-helix transcriptional regulator</fullName>
    </submittedName>
</protein>
<dbReference type="InterPro" id="IPR009057">
    <property type="entry name" value="Homeodomain-like_sf"/>
</dbReference>
<dbReference type="PROSITE" id="PS01124">
    <property type="entry name" value="HTH_ARAC_FAMILY_2"/>
    <property type="match status" value="1"/>
</dbReference>
<dbReference type="PROSITE" id="PS00041">
    <property type="entry name" value="HTH_ARAC_FAMILY_1"/>
    <property type="match status" value="1"/>
</dbReference>
<dbReference type="InterPro" id="IPR020449">
    <property type="entry name" value="Tscrpt_reg_AraC-type_HTH"/>
</dbReference>
<comment type="caution">
    <text evidence="5">The sequence shown here is derived from an EMBL/GenBank/DDBJ whole genome shotgun (WGS) entry which is preliminary data.</text>
</comment>
<gene>
    <name evidence="5" type="ORF">IXC47_14190</name>
</gene>
<sequence length="148" mass="16793">MNFFVSEQIESQEKMTVSAQYVCATAVPVHKRVPLSNAQMDKVCAYLAAHLNGRMQVAGLAALIGMGRTSFFERFTMTANMTPNQYLQFLRIEKAKELMCDPQFTLLDIAFACGYSDQSHLTRFFKRYVGVSPGHYRREALSQQYSAQ</sequence>
<keyword evidence="2" id="KW-0238">DNA-binding</keyword>
<evidence type="ECO:0000256" key="2">
    <source>
        <dbReference type="ARBA" id="ARBA00023125"/>
    </source>
</evidence>
<dbReference type="PANTHER" id="PTHR46796">
    <property type="entry name" value="HTH-TYPE TRANSCRIPTIONAL ACTIVATOR RHAS-RELATED"/>
    <property type="match status" value="1"/>
</dbReference>
<evidence type="ECO:0000256" key="1">
    <source>
        <dbReference type="ARBA" id="ARBA00023015"/>
    </source>
</evidence>
<name>A0ABS0EVP7_9BURK</name>
<dbReference type="EMBL" id="JADOEL010000012">
    <property type="protein sequence ID" value="MBF8178835.1"/>
    <property type="molecule type" value="Genomic_DNA"/>
</dbReference>
<keyword evidence="6" id="KW-1185">Reference proteome</keyword>
<evidence type="ECO:0000313" key="6">
    <source>
        <dbReference type="Proteomes" id="UP000657372"/>
    </source>
</evidence>
<dbReference type="Proteomes" id="UP000657372">
    <property type="component" value="Unassembled WGS sequence"/>
</dbReference>
<evidence type="ECO:0000259" key="4">
    <source>
        <dbReference type="PROSITE" id="PS01124"/>
    </source>
</evidence>
<dbReference type="InterPro" id="IPR018060">
    <property type="entry name" value="HTH_AraC"/>
</dbReference>
<feature type="domain" description="HTH araC/xylS-type" evidence="4">
    <location>
        <begin position="41"/>
        <end position="139"/>
    </location>
</feature>
<proteinExistence type="predicted"/>
<dbReference type="InterPro" id="IPR050204">
    <property type="entry name" value="AraC_XylS_family_regulators"/>
</dbReference>
<dbReference type="PRINTS" id="PR00032">
    <property type="entry name" value="HTHARAC"/>
</dbReference>
<keyword evidence="3" id="KW-0804">Transcription</keyword>
<accession>A0ABS0EVP7</accession>
<reference evidence="5 6" key="1">
    <citation type="submission" date="2020-11" db="EMBL/GenBank/DDBJ databases">
        <title>WGS of Herminiimonas contaminans strain Marseille-Q4544 isolated from planarians Schmidtea mediterranea.</title>
        <authorList>
            <person name="Kangale L."/>
        </authorList>
    </citation>
    <scope>NUCLEOTIDE SEQUENCE [LARGE SCALE GENOMIC DNA]</scope>
    <source>
        <strain evidence="5 6">Marseille-Q4544</strain>
    </source>
</reference>
<dbReference type="Pfam" id="PF12833">
    <property type="entry name" value="HTH_18"/>
    <property type="match status" value="1"/>
</dbReference>
<evidence type="ECO:0000313" key="5">
    <source>
        <dbReference type="EMBL" id="MBF8178835.1"/>
    </source>
</evidence>
<dbReference type="InterPro" id="IPR018062">
    <property type="entry name" value="HTH_AraC-typ_CS"/>
</dbReference>
<dbReference type="SUPFAM" id="SSF46689">
    <property type="entry name" value="Homeodomain-like"/>
    <property type="match status" value="2"/>
</dbReference>
<evidence type="ECO:0000256" key="3">
    <source>
        <dbReference type="ARBA" id="ARBA00023163"/>
    </source>
</evidence>
<keyword evidence="1" id="KW-0805">Transcription regulation</keyword>